<dbReference type="OrthoDB" id="2495409at2759"/>
<evidence type="ECO:0000313" key="1">
    <source>
        <dbReference type="EMBL" id="KAA1087023.1"/>
    </source>
</evidence>
<sequence length="359" mass="41174">MSRKLTNYRLNGKPSTSIRVRNKQVSAKLPDSNSAFCQSVYDFVKLLIDNELPRSLLDRQKEITRGQGRHSPDNNTAIFTTFDSQTYEPKYSGKKKAISTKYKLIFLDDLNQFHLTYNNFDYTQDISDSWNTFFINRVCKHWINAESQDAFSSYGISTADFSPENLYGVISRWFDGKRAEIQKKTPIDPRKKNLWRKSWYARNALKKRRVSSLNSLGISAECCEPFEEPLCHSDSEELPDKTVLKVGLQWRSPVFAALCEVADRVTVGATCPASIRSSAPNRRLIETRRRPAQRMNIEAKVPMNLVSDAYCAKFLKSLPEPEQKALTNKPPSGLAEFYFKLTREHPNLFTSTQLNLSNL</sequence>
<accession>A0A5B0NE42</accession>
<name>A0A5B0NE42_PUCGR</name>
<dbReference type="EMBL" id="VSWC01000105">
    <property type="protein sequence ID" value="KAA1087023.1"/>
    <property type="molecule type" value="Genomic_DNA"/>
</dbReference>
<gene>
    <name evidence="1" type="ORF">PGT21_019844</name>
</gene>
<keyword evidence="2" id="KW-1185">Reference proteome</keyword>
<evidence type="ECO:0000313" key="2">
    <source>
        <dbReference type="Proteomes" id="UP000324748"/>
    </source>
</evidence>
<dbReference type="Proteomes" id="UP000324748">
    <property type="component" value="Unassembled WGS sequence"/>
</dbReference>
<reference evidence="1 2" key="1">
    <citation type="submission" date="2019-05" db="EMBL/GenBank/DDBJ databases">
        <title>Emergence of the Ug99 lineage of the wheat stem rust pathogen through somatic hybridization.</title>
        <authorList>
            <person name="Li F."/>
            <person name="Upadhyaya N.M."/>
            <person name="Sperschneider J."/>
            <person name="Matny O."/>
            <person name="Nguyen-Phuc H."/>
            <person name="Mago R."/>
            <person name="Raley C."/>
            <person name="Miller M.E."/>
            <person name="Silverstein K.A.T."/>
            <person name="Henningsen E."/>
            <person name="Hirsch C.D."/>
            <person name="Visser B."/>
            <person name="Pretorius Z.A."/>
            <person name="Steffenson B.J."/>
            <person name="Schwessinger B."/>
            <person name="Dodds P.N."/>
            <person name="Figueroa M."/>
        </authorList>
    </citation>
    <scope>NUCLEOTIDE SEQUENCE [LARGE SCALE GENOMIC DNA]</scope>
    <source>
        <strain evidence="1">21-0</strain>
    </source>
</reference>
<protein>
    <submittedName>
        <fullName evidence="1">Uncharacterized protein</fullName>
    </submittedName>
</protein>
<dbReference type="AlphaFoldDB" id="A0A5B0NE42"/>
<proteinExistence type="predicted"/>
<comment type="caution">
    <text evidence="1">The sequence shown here is derived from an EMBL/GenBank/DDBJ whole genome shotgun (WGS) entry which is preliminary data.</text>
</comment>
<organism evidence="1 2">
    <name type="scientific">Puccinia graminis f. sp. tritici</name>
    <dbReference type="NCBI Taxonomy" id="56615"/>
    <lineage>
        <taxon>Eukaryota</taxon>
        <taxon>Fungi</taxon>
        <taxon>Dikarya</taxon>
        <taxon>Basidiomycota</taxon>
        <taxon>Pucciniomycotina</taxon>
        <taxon>Pucciniomycetes</taxon>
        <taxon>Pucciniales</taxon>
        <taxon>Pucciniaceae</taxon>
        <taxon>Puccinia</taxon>
    </lineage>
</organism>